<dbReference type="EMBL" id="BOOJ01000032">
    <property type="protein sequence ID" value="GIH93213.1"/>
    <property type="molecule type" value="Genomic_DNA"/>
</dbReference>
<evidence type="ECO:0000313" key="2">
    <source>
        <dbReference type="Proteomes" id="UP000619788"/>
    </source>
</evidence>
<proteinExistence type="predicted"/>
<sequence>MRIVYSRVSTAAQSLLCQRHILTEARLLVRTGGFAEGFRPADGVLLFEDPATTSKIPALAGLLPDQPT</sequence>
<evidence type="ECO:0000313" key="1">
    <source>
        <dbReference type="EMBL" id="GIH93213.1"/>
    </source>
</evidence>
<dbReference type="RefSeq" id="WP_204065398.1">
    <property type="nucleotide sequence ID" value="NZ_BOOJ01000032.1"/>
</dbReference>
<organism evidence="1 2">
    <name type="scientific">Planobispora siamensis</name>
    <dbReference type="NCBI Taxonomy" id="936338"/>
    <lineage>
        <taxon>Bacteria</taxon>
        <taxon>Bacillati</taxon>
        <taxon>Actinomycetota</taxon>
        <taxon>Actinomycetes</taxon>
        <taxon>Streptosporangiales</taxon>
        <taxon>Streptosporangiaceae</taxon>
        <taxon>Planobispora</taxon>
    </lineage>
</organism>
<name>A0A8J3WKX4_9ACTN</name>
<dbReference type="AlphaFoldDB" id="A0A8J3WKX4"/>
<dbReference type="Proteomes" id="UP000619788">
    <property type="component" value="Unassembled WGS sequence"/>
</dbReference>
<reference evidence="1 2" key="1">
    <citation type="submission" date="2021-01" db="EMBL/GenBank/DDBJ databases">
        <title>Whole genome shotgun sequence of Planobispora siamensis NBRC 107568.</title>
        <authorList>
            <person name="Komaki H."/>
            <person name="Tamura T."/>
        </authorList>
    </citation>
    <scope>NUCLEOTIDE SEQUENCE [LARGE SCALE GENOMIC DNA]</scope>
    <source>
        <strain evidence="1 2">NBRC 107568</strain>
    </source>
</reference>
<keyword evidence="2" id="KW-1185">Reference proteome</keyword>
<protein>
    <recommendedName>
        <fullName evidence="3">Resolvase/invertase-type recombinase catalytic domain-containing protein</fullName>
    </recommendedName>
</protein>
<accession>A0A8J3WKX4</accession>
<gene>
    <name evidence="1" type="ORF">Psi01_38430</name>
</gene>
<comment type="caution">
    <text evidence="1">The sequence shown here is derived from an EMBL/GenBank/DDBJ whole genome shotgun (WGS) entry which is preliminary data.</text>
</comment>
<evidence type="ECO:0008006" key="3">
    <source>
        <dbReference type="Google" id="ProtNLM"/>
    </source>
</evidence>